<keyword evidence="9" id="KW-0762">Sugar transport</keyword>
<protein>
    <submittedName>
        <fullName evidence="9">Multiple sugar transport system permease protein</fullName>
    </submittedName>
</protein>
<dbReference type="PANTHER" id="PTHR30193">
    <property type="entry name" value="ABC TRANSPORTER PERMEASE PROTEIN"/>
    <property type="match status" value="1"/>
</dbReference>
<evidence type="ECO:0000256" key="1">
    <source>
        <dbReference type="ARBA" id="ARBA00004651"/>
    </source>
</evidence>
<evidence type="ECO:0000259" key="8">
    <source>
        <dbReference type="PROSITE" id="PS50928"/>
    </source>
</evidence>
<keyword evidence="10" id="KW-1185">Reference proteome</keyword>
<dbReference type="EMBL" id="JAUSSU010000007">
    <property type="protein sequence ID" value="MDQ0114128.1"/>
    <property type="molecule type" value="Genomic_DNA"/>
</dbReference>
<dbReference type="InterPro" id="IPR000515">
    <property type="entry name" value="MetI-like"/>
</dbReference>
<evidence type="ECO:0000256" key="2">
    <source>
        <dbReference type="ARBA" id="ARBA00022448"/>
    </source>
</evidence>
<evidence type="ECO:0000256" key="5">
    <source>
        <dbReference type="ARBA" id="ARBA00022989"/>
    </source>
</evidence>
<evidence type="ECO:0000256" key="4">
    <source>
        <dbReference type="ARBA" id="ARBA00022692"/>
    </source>
</evidence>
<feature type="transmembrane region" description="Helical" evidence="7">
    <location>
        <begin position="116"/>
        <end position="136"/>
    </location>
</feature>
<evidence type="ECO:0000256" key="6">
    <source>
        <dbReference type="ARBA" id="ARBA00023136"/>
    </source>
</evidence>
<dbReference type="PANTHER" id="PTHR30193:SF1">
    <property type="entry name" value="ABC TRANSPORTER PERMEASE PROTEIN YESP-RELATED"/>
    <property type="match status" value="1"/>
</dbReference>
<feature type="domain" description="ABC transmembrane type-1" evidence="8">
    <location>
        <begin position="79"/>
        <end position="292"/>
    </location>
</feature>
<comment type="caution">
    <text evidence="9">The sequence shown here is derived from an EMBL/GenBank/DDBJ whole genome shotgun (WGS) entry which is preliminary data.</text>
</comment>
<dbReference type="Proteomes" id="UP001229346">
    <property type="component" value="Unassembled WGS sequence"/>
</dbReference>
<feature type="transmembrane region" description="Helical" evidence="7">
    <location>
        <begin position="271"/>
        <end position="293"/>
    </location>
</feature>
<dbReference type="Gene3D" id="1.20.58.370">
    <property type="entry name" value="MalF N-terminal region-like"/>
    <property type="match status" value="1"/>
</dbReference>
<dbReference type="CDD" id="cd06261">
    <property type="entry name" value="TM_PBP2"/>
    <property type="match status" value="1"/>
</dbReference>
<comment type="subcellular location">
    <subcellularLocation>
        <location evidence="1 7">Cell membrane</location>
        <topology evidence="1 7">Multi-pass membrane protein</topology>
    </subcellularLocation>
</comment>
<dbReference type="InterPro" id="IPR035277">
    <property type="entry name" value="MalF_N"/>
</dbReference>
<sequence>MPAHEQPASYRSHKRRRIWAGYLFILPSILGIIIFTLAPLIYSFYLSFTNWTVLAPKKWIGFANYEKIFTNDYFFYKSLKVTAYYSLGSVVAIVVFCFIIAMLLNSAKRAKAFFRAAFYLPTVIPVLAGSICWIWMFNVDFGIINYALSFVGIDKQYWVGAPDSVIPSLILIAVWGAGNVIVIFMAGMQDVPRHLLEAVEIDGGGWWRKLRSVTIPLVSPVIFYNVILAFINSLTAFTQTYVLGRNGGGPNDSALFYSFLIYREAFKYQNMGYACALAMVLFVIVGFFTYLLFKLSSRWVHYEGGGK</sequence>
<keyword evidence="6 7" id="KW-0472">Membrane</keyword>
<dbReference type="Pfam" id="PF00528">
    <property type="entry name" value="BPD_transp_1"/>
    <property type="match status" value="1"/>
</dbReference>
<keyword evidence="5 7" id="KW-1133">Transmembrane helix</keyword>
<accession>A0ABT9U551</accession>
<feature type="transmembrane region" description="Helical" evidence="7">
    <location>
        <begin position="83"/>
        <end position="104"/>
    </location>
</feature>
<organism evidence="9 10">
    <name type="scientific">Paenibacillus harenae</name>
    <dbReference type="NCBI Taxonomy" id="306543"/>
    <lineage>
        <taxon>Bacteria</taxon>
        <taxon>Bacillati</taxon>
        <taxon>Bacillota</taxon>
        <taxon>Bacilli</taxon>
        <taxon>Bacillales</taxon>
        <taxon>Paenibacillaceae</taxon>
        <taxon>Paenibacillus</taxon>
    </lineage>
</organism>
<dbReference type="SUPFAM" id="SSF161098">
    <property type="entry name" value="MetI-like"/>
    <property type="match status" value="1"/>
</dbReference>
<name>A0ABT9U551_PAEHA</name>
<feature type="transmembrane region" description="Helical" evidence="7">
    <location>
        <begin position="165"/>
        <end position="186"/>
    </location>
</feature>
<dbReference type="InterPro" id="IPR035906">
    <property type="entry name" value="MetI-like_sf"/>
</dbReference>
<reference evidence="9 10" key="1">
    <citation type="submission" date="2023-07" db="EMBL/GenBank/DDBJ databases">
        <title>Sorghum-associated microbial communities from plants grown in Nebraska, USA.</title>
        <authorList>
            <person name="Schachtman D."/>
        </authorList>
    </citation>
    <scope>NUCLEOTIDE SEQUENCE [LARGE SCALE GENOMIC DNA]</scope>
    <source>
        <strain evidence="9 10">CC482</strain>
    </source>
</reference>
<keyword evidence="4 7" id="KW-0812">Transmembrane</keyword>
<dbReference type="InterPro" id="IPR051393">
    <property type="entry name" value="ABC_transporter_permease"/>
</dbReference>
<feature type="transmembrane region" description="Helical" evidence="7">
    <location>
        <begin position="21"/>
        <end position="45"/>
    </location>
</feature>
<proteinExistence type="inferred from homology"/>
<evidence type="ECO:0000313" key="10">
    <source>
        <dbReference type="Proteomes" id="UP001229346"/>
    </source>
</evidence>
<keyword evidence="3" id="KW-1003">Cell membrane</keyword>
<evidence type="ECO:0000256" key="7">
    <source>
        <dbReference type="RuleBase" id="RU363032"/>
    </source>
</evidence>
<dbReference type="PROSITE" id="PS50928">
    <property type="entry name" value="ABC_TM1"/>
    <property type="match status" value="1"/>
</dbReference>
<dbReference type="SUPFAM" id="SSF160964">
    <property type="entry name" value="MalF N-terminal region-like"/>
    <property type="match status" value="1"/>
</dbReference>
<evidence type="ECO:0000313" key="9">
    <source>
        <dbReference type="EMBL" id="MDQ0114128.1"/>
    </source>
</evidence>
<evidence type="ECO:0000256" key="3">
    <source>
        <dbReference type="ARBA" id="ARBA00022475"/>
    </source>
</evidence>
<feature type="transmembrane region" description="Helical" evidence="7">
    <location>
        <begin position="217"/>
        <end position="237"/>
    </location>
</feature>
<keyword evidence="2 7" id="KW-0813">Transport</keyword>
<gene>
    <name evidence="9" type="ORF">J2T15_003583</name>
</gene>
<comment type="similarity">
    <text evidence="7">Belongs to the binding-protein-dependent transport system permease family.</text>
</comment>
<dbReference type="Gene3D" id="1.10.3720.10">
    <property type="entry name" value="MetI-like"/>
    <property type="match status" value="1"/>
</dbReference>
<dbReference type="RefSeq" id="WP_307205447.1">
    <property type="nucleotide sequence ID" value="NZ_JAUSSU010000007.1"/>
</dbReference>